<evidence type="ECO:0000256" key="8">
    <source>
        <dbReference type="RuleBase" id="RU366017"/>
    </source>
</evidence>
<organism evidence="9 10">
    <name type="scientific">Sphagnum jensenii</name>
    <dbReference type="NCBI Taxonomy" id="128206"/>
    <lineage>
        <taxon>Eukaryota</taxon>
        <taxon>Viridiplantae</taxon>
        <taxon>Streptophyta</taxon>
        <taxon>Embryophyta</taxon>
        <taxon>Bryophyta</taxon>
        <taxon>Sphagnophytina</taxon>
        <taxon>Sphagnopsida</taxon>
        <taxon>Sphagnales</taxon>
        <taxon>Sphagnaceae</taxon>
        <taxon>Sphagnum</taxon>
    </lineage>
</organism>
<dbReference type="PANTHER" id="PTHR21461:SF16">
    <property type="entry name" value="GLYCOSYLTRANSFERASE FAMILY 92 PROTEIN RCOM_0530710"/>
    <property type="match status" value="1"/>
</dbReference>
<evidence type="ECO:0000313" key="10">
    <source>
        <dbReference type="Proteomes" id="UP001497522"/>
    </source>
</evidence>
<evidence type="ECO:0000256" key="2">
    <source>
        <dbReference type="ARBA" id="ARBA00007647"/>
    </source>
</evidence>
<evidence type="ECO:0000256" key="4">
    <source>
        <dbReference type="ARBA" id="ARBA00022679"/>
    </source>
</evidence>
<sequence length="567" mass="66297">MAMHEVDQCVLLPDNISFMGSVSSTNKFVQNDNLIQQCEVEEIKHLFVQDIVTFQDEVLLFIRSYKGAFLPRKEDYECIFGGTQKTKIHAIGFKEPELIYVKCLHPKDTISLHVAQNQLVSLLHTKSQNQLETMAQYPKRPSWESLVYEALVQKGGILLFVQGYHDGQSKGFDLSQMRCVFGNMEVMTWIRMVGHEVVQCEMPHPSLYKSLIGKKISIKLPKMGLLPSIVYFESSMTMKSRLHENILQYSNHIMVNPNPSGTIINKQDLNSTKKKYFICACSMIQNQARFLKEWIMYHSYLGIERWYLYDNNSIDEFEEVLSESLLQFNVTHHIWPWRNVEETCMSHCALRAQHECEWVMFTHVDEFLYPINYIYGNKRVMYNNYSILERFIKMETERVWGAKGANHVAEIRLHCFDYGPSGLTQPPEEGVMVGYTCRMKTPKRQKSIVRVDALSDSLLNVVHHFNIKPKFRTLTLHQNIAVINHYKYQVWDVFKSKLRRSKMGTYIIIDPKVEHIEGVEDLRTGFGIGPIEPLDWPDRFCQLVDFGLHNFTLHTFQHPHTHQLLWQ</sequence>
<dbReference type="PANTHER" id="PTHR21461">
    <property type="entry name" value="GLYCOSYLTRANSFERASE FAMILY 92 PROTEIN"/>
    <property type="match status" value="1"/>
</dbReference>
<comment type="similarity">
    <text evidence="2 8">Belongs to the glycosyltransferase 92 family.</text>
</comment>
<evidence type="ECO:0000256" key="3">
    <source>
        <dbReference type="ARBA" id="ARBA00022676"/>
    </source>
</evidence>
<keyword evidence="3 8" id="KW-0328">Glycosyltransferase</keyword>
<name>A0ABP1AAV8_9BRYO</name>
<comment type="subcellular location">
    <subcellularLocation>
        <location evidence="1">Membrane</location>
        <topology evidence="1">Single-pass membrane protein</topology>
    </subcellularLocation>
</comment>
<dbReference type="InterPro" id="IPR008166">
    <property type="entry name" value="Glyco_transf_92"/>
</dbReference>
<dbReference type="Pfam" id="PF01697">
    <property type="entry name" value="Glyco_transf_92"/>
    <property type="match status" value="1"/>
</dbReference>
<keyword evidence="5" id="KW-0812">Transmembrane</keyword>
<keyword evidence="7" id="KW-0472">Membrane</keyword>
<evidence type="ECO:0000256" key="7">
    <source>
        <dbReference type="ARBA" id="ARBA00023136"/>
    </source>
</evidence>
<protein>
    <recommendedName>
        <fullName evidence="8">Glycosyltransferase family 92 protein</fullName>
        <ecNumber evidence="8">2.4.1.-</ecNumber>
    </recommendedName>
</protein>
<accession>A0ABP1AAV8</accession>
<evidence type="ECO:0000256" key="5">
    <source>
        <dbReference type="ARBA" id="ARBA00022692"/>
    </source>
</evidence>
<dbReference type="EC" id="2.4.1.-" evidence="8"/>
<evidence type="ECO:0000256" key="6">
    <source>
        <dbReference type="ARBA" id="ARBA00022989"/>
    </source>
</evidence>
<keyword evidence="4 8" id="KW-0808">Transferase</keyword>
<gene>
    <name evidence="9" type="ORF">CSSPJE1EN2_LOCUS2668</name>
</gene>
<evidence type="ECO:0000256" key="1">
    <source>
        <dbReference type="ARBA" id="ARBA00004167"/>
    </source>
</evidence>
<keyword evidence="10" id="KW-1185">Reference proteome</keyword>
<evidence type="ECO:0000313" key="9">
    <source>
        <dbReference type="EMBL" id="CAK9859673.1"/>
    </source>
</evidence>
<reference evidence="9" key="1">
    <citation type="submission" date="2024-03" db="EMBL/GenBank/DDBJ databases">
        <authorList>
            <consortium name="ELIXIR-Norway"/>
            <consortium name="Elixir Norway"/>
        </authorList>
    </citation>
    <scope>NUCLEOTIDE SEQUENCE</scope>
</reference>
<dbReference type="Proteomes" id="UP001497522">
    <property type="component" value="Chromosome 10"/>
</dbReference>
<proteinExistence type="inferred from homology"/>
<dbReference type="EMBL" id="OZ023711">
    <property type="protein sequence ID" value="CAK9859673.1"/>
    <property type="molecule type" value="Genomic_DNA"/>
</dbReference>
<keyword evidence="6" id="KW-1133">Transmembrane helix</keyword>